<reference evidence="2" key="1">
    <citation type="submission" date="2014-09" db="EMBL/GenBank/DDBJ databases">
        <authorList>
            <person name="Magalhaes I.L.F."/>
            <person name="Oliveira U."/>
            <person name="Santos F.R."/>
            <person name="Vidigal T.H.D.A."/>
            <person name="Brescovit A.D."/>
            <person name="Santos A.J."/>
        </authorList>
    </citation>
    <scope>NUCLEOTIDE SEQUENCE</scope>
    <source>
        <tissue evidence="2">Shoot tissue taken approximately 20 cm above the soil surface</tissue>
    </source>
</reference>
<organism evidence="2">
    <name type="scientific">Arundo donax</name>
    <name type="common">Giant reed</name>
    <name type="synonym">Donax arundinaceus</name>
    <dbReference type="NCBI Taxonomy" id="35708"/>
    <lineage>
        <taxon>Eukaryota</taxon>
        <taxon>Viridiplantae</taxon>
        <taxon>Streptophyta</taxon>
        <taxon>Embryophyta</taxon>
        <taxon>Tracheophyta</taxon>
        <taxon>Spermatophyta</taxon>
        <taxon>Magnoliopsida</taxon>
        <taxon>Liliopsida</taxon>
        <taxon>Poales</taxon>
        <taxon>Poaceae</taxon>
        <taxon>PACMAD clade</taxon>
        <taxon>Arundinoideae</taxon>
        <taxon>Arundineae</taxon>
        <taxon>Arundo</taxon>
    </lineage>
</organism>
<accession>A0A0A9C3K0</accession>
<reference evidence="2" key="2">
    <citation type="journal article" date="2015" name="Data Brief">
        <title>Shoot transcriptome of the giant reed, Arundo donax.</title>
        <authorList>
            <person name="Barrero R.A."/>
            <person name="Guerrero F.D."/>
            <person name="Moolhuijzen P."/>
            <person name="Goolsby J.A."/>
            <person name="Tidwell J."/>
            <person name="Bellgard S.E."/>
            <person name="Bellgard M.I."/>
        </authorList>
    </citation>
    <scope>NUCLEOTIDE SEQUENCE</scope>
    <source>
        <tissue evidence="2">Shoot tissue taken approximately 20 cm above the soil surface</tissue>
    </source>
</reference>
<proteinExistence type="predicted"/>
<dbReference type="AlphaFoldDB" id="A0A0A9C3K0"/>
<protein>
    <submittedName>
        <fullName evidence="2">Uncharacterized protein</fullName>
    </submittedName>
</protein>
<name>A0A0A9C3K0_ARUDO</name>
<feature type="region of interest" description="Disordered" evidence="1">
    <location>
        <begin position="24"/>
        <end position="101"/>
    </location>
</feature>
<feature type="compositionally biased region" description="Basic residues" evidence="1">
    <location>
        <begin position="24"/>
        <end position="35"/>
    </location>
</feature>
<evidence type="ECO:0000313" key="2">
    <source>
        <dbReference type="EMBL" id="JAD70889.1"/>
    </source>
</evidence>
<evidence type="ECO:0000256" key="1">
    <source>
        <dbReference type="SAM" id="MobiDB-lite"/>
    </source>
</evidence>
<sequence>MQLGPWKPLCSPEAPLLPRIRRLCRRRSRSKKKTAHCTQDRRSSYRPEALNGADSKSTRKARTRSLSNPLSPATVRRGDFEGRGGRRHPGTLTGGTADLPRLRRPFRPRRWRRPRFSVRFRRVRSRFLGVRVPSAAARRSCCRRLGNKSLRPLLCLGGVSSGTVEGSVREELAGSGAVASVPCSSCTGVLLWPSLAMWRFVLGDGDGDEGFGSASSRQ</sequence>
<dbReference type="EMBL" id="GBRH01227006">
    <property type="protein sequence ID" value="JAD70889.1"/>
    <property type="molecule type" value="Transcribed_RNA"/>
</dbReference>